<comment type="caution">
    <text evidence="1">The sequence shown here is derived from an EMBL/GenBank/DDBJ whole genome shotgun (WGS) entry which is preliminary data.</text>
</comment>
<dbReference type="RefSeq" id="WP_187013793.1">
    <property type="nucleotide sequence ID" value="NZ_JACOQI010000002.1"/>
</dbReference>
<keyword evidence="2" id="KW-1185">Reference proteome</keyword>
<gene>
    <name evidence="1" type="ORF">H8Z83_03765</name>
</gene>
<accession>A0A923MG40</accession>
<organism evidence="1 2">
    <name type="scientific">Dysosmobacter segnis</name>
    <dbReference type="NCBI Taxonomy" id="2763042"/>
    <lineage>
        <taxon>Bacteria</taxon>
        <taxon>Bacillati</taxon>
        <taxon>Bacillota</taxon>
        <taxon>Clostridia</taxon>
        <taxon>Eubacteriales</taxon>
        <taxon>Oscillospiraceae</taxon>
        <taxon>Dysosmobacter</taxon>
    </lineage>
</organism>
<name>A0A923MG40_9FIRM</name>
<sequence length="57" mass="6265">MKFLICMPTGKDGIQDDAVIRNALLTAVNRITLMDEKSGEFEAGDGNQNMVTFEVSE</sequence>
<evidence type="ECO:0000313" key="1">
    <source>
        <dbReference type="EMBL" id="MBC5769441.1"/>
    </source>
</evidence>
<proteinExistence type="predicted"/>
<protein>
    <submittedName>
        <fullName evidence="1">Uncharacterized protein</fullName>
    </submittedName>
</protein>
<dbReference type="AlphaFoldDB" id="A0A923MG40"/>
<evidence type="ECO:0000313" key="2">
    <source>
        <dbReference type="Proteomes" id="UP000620327"/>
    </source>
</evidence>
<dbReference type="EMBL" id="JACOQI010000002">
    <property type="protein sequence ID" value="MBC5769441.1"/>
    <property type="molecule type" value="Genomic_DNA"/>
</dbReference>
<reference evidence="1" key="1">
    <citation type="submission" date="2020-08" db="EMBL/GenBank/DDBJ databases">
        <title>Genome public.</title>
        <authorList>
            <person name="Liu C."/>
            <person name="Sun Q."/>
        </authorList>
    </citation>
    <scope>NUCLEOTIDE SEQUENCE</scope>
    <source>
        <strain evidence="1">BX15</strain>
    </source>
</reference>
<dbReference type="Proteomes" id="UP000620327">
    <property type="component" value="Unassembled WGS sequence"/>
</dbReference>